<gene>
    <name evidence="1" type="ORF">NP493_811g01063</name>
</gene>
<dbReference type="GO" id="GO:0071169">
    <property type="term" value="P:establishment of protein localization to chromatin"/>
    <property type="evidence" value="ECO:0007669"/>
    <property type="project" value="TreeGrafter"/>
</dbReference>
<name>A0AAD9KN61_RIDPI</name>
<dbReference type="PANTHER" id="PTHR21704:SF18">
    <property type="entry name" value="NIPPED-B-LIKE PROTEIN"/>
    <property type="match status" value="1"/>
</dbReference>
<dbReference type="GO" id="GO:0061775">
    <property type="term" value="F:cohesin loader activity"/>
    <property type="evidence" value="ECO:0007669"/>
    <property type="project" value="InterPro"/>
</dbReference>
<protein>
    <submittedName>
        <fullName evidence="1">Uncharacterized protein</fullName>
    </submittedName>
</protein>
<dbReference type="EMBL" id="JAODUO010000811">
    <property type="protein sequence ID" value="KAK2174320.1"/>
    <property type="molecule type" value="Genomic_DNA"/>
</dbReference>
<dbReference type="GO" id="GO:0010468">
    <property type="term" value="P:regulation of gene expression"/>
    <property type="evidence" value="ECO:0007669"/>
    <property type="project" value="InterPro"/>
</dbReference>
<dbReference type="AlphaFoldDB" id="A0AAD9KN61"/>
<reference evidence="1" key="1">
    <citation type="journal article" date="2023" name="Mol. Biol. Evol.">
        <title>Third-Generation Sequencing Reveals the Adaptive Role of the Epigenome in Three Deep-Sea Polychaetes.</title>
        <authorList>
            <person name="Perez M."/>
            <person name="Aroh O."/>
            <person name="Sun Y."/>
            <person name="Lan Y."/>
            <person name="Juniper S.K."/>
            <person name="Young C.R."/>
            <person name="Angers B."/>
            <person name="Qian P.Y."/>
        </authorList>
    </citation>
    <scope>NUCLEOTIDE SEQUENCE</scope>
    <source>
        <strain evidence="1">R07B-5</strain>
    </source>
</reference>
<keyword evidence="2" id="KW-1185">Reference proteome</keyword>
<comment type="caution">
    <text evidence="1">The sequence shown here is derived from an EMBL/GenBank/DDBJ whole genome shotgun (WGS) entry which is preliminary data.</text>
</comment>
<dbReference type="PANTHER" id="PTHR21704">
    <property type="entry name" value="NIPPED-B-LIKE PROTEIN DELANGIN SCC2-RELATED"/>
    <property type="match status" value="1"/>
</dbReference>
<proteinExistence type="predicted"/>
<dbReference type="GO" id="GO:0003682">
    <property type="term" value="F:chromatin binding"/>
    <property type="evidence" value="ECO:0007669"/>
    <property type="project" value="TreeGrafter"/>
</dbReference>
<accession>A0AAD9KN61</accession>
<dbReference type="Proteomes" id="UP001209878">
    <property type="component" value="Unassembled WGS sequence"/>
</dbReference>
<dbReference type="GO" id="GO:1990414">
    <property type="term" value="P:replication-born double-strand break repair via sister chromatid exchange"/>
    <property type="evidence" value="ECO:0007669"/>
    <property type="project" value="TreeGrafter"/>
</dbReference>
<dbReference type="InterPro" id="IPR033031">
    <property type="entry name" value="Scc2/Nipped-B"/>
</dbReference>
<evidence type="ECO:0000313" key="2">
    <source>
        <dbReference type="Proteomes" id="UP001209878"/>
    </source>
</evidence>
<dbReference type="GO" id="GO:0034087">
    <property type="term" value="P:establishment of mitotic sister chromatid cohesion"/>
    <property type="evidence" value="ECO:0007669"/>
    <property type="project" value="TreeGrafter"/>
</dbReference>
<evidence type="ECO:0000313" key="1">
    <source>
        <dbReference type="EMBL" id="KAK2174320.1"/>
    </source>
</evidence>
<sequence length="148" mass="17179">MAPKTPGDYMVLPKVARILELAVPVMDHPGESFLAQLEEDMMKLVLKHGMLKDPSSPQLASSRPTLLRSLYTVGLLCRHFNFDSQEFGEKKVSIRDKVFDVMLYFIRHEDEEVKHKALAGLGFFVMREYEYMLGRDIRELYIDLLTRK</sequence>
<dbReference type="GO" id="GO:0140588">
    <property type="term" value="P:chromatin looping"/>
    <property type="evidence" value="ECO:0007669"/>
    <property type="project" value="InterPro"/>
</dbReference>
<organism evidence="1 2">
    <name type="scientific">Ridgeia piscesae</name>
    <name type="common">Tubeworm</name>
    <dbReference type="NCBI Taxonomy" id="27915"/>
    <lineage>
        <taxon>Eukaryota</taxon>
        <taxon>Metazoa</taxon>
        <taxon>Spiralia</taxon>
        <taxon>Lophotrochozoa</taxon>
        <taxon>Annelida</taxon>
        <taxon>Polychaeta</taxon>
        <taxon>Sedentaria</taxon>
        <taxon>Canalipalpata</taxon>
        <taxon>Sabellida</taxon>
        <taxon>Siboglinidae</taxon>
        <taxon>Ridgeia</taxon>
    </lineage>
</organism>
<dbReference type="GO" id="GO:0090694">
    <property type="term" value="C:Scc2-Scc4 cohesin loading complex"/>
    <property type="evidence" value="ECO:0007669"/>
    <property type="project" value="TreeGrafter"/>
</dbReference>